<keyword evidence="3" id="KW-1185">Reference proteome</keyword>
<feature type="compositionally biased region" description="Basic and acidic residues" evidence="1">
    <location>
        <begin position="81"/>
        <end position="93"/>
    </location>
</feature>
<dbReference type="AlphaFoldDB" id="A0A934ITP4"/>
<organism evidence="2 3">
    <name type="scientific">Acuticoccus mangrovi</name>
    <dbReference type="NCBI Taxonomy" id="2796142"/>
    <lineage>
        <taxon>Bacteria</taxon>
        <taxon>Pseudomonadati</taxon>
        <taxon>Pseudomonadota</taxon>
        <taxon>Alphaproteobacteria</taxon>
        <taxon>Hyphomicrobiales</taxon>
        <taxon>Amorphaceae</taxon>
        <taxon>Acuticoccus</taxon>
    </lineage>
</organism>
<name>A0A934ITP4_9HYPH</name>
<sequence>MTDAPALDEADRFILSDNQRVALIRDFEVGEDKIGFDRGVHVDAPVFDGDTLRLDGGTIAVRPGVDTRAPTESDVASSDVTDERDQRQEREPSHGGIHRRHAGGRNGWGGGR</sequence>
<evidence type="ECO:0000313" key="2">
    <source>
        <dbReference type="EMBL" id="MBJ3777840.1"/>
    </source>
</evidence>
<evidence type="ECO:0000256" key="1">
    <source>
        <dbReference type="SAM" id="MobiDB-lite"/>
    </source>
</evidence>
<accession>A0A934ITP4</accession>
<proteinExistence type="predicted"/>
<reference evidence="2" key="1">
    <citation type="submission" date="2020-12" db="EMBL/GenBank/DDBJ databases">
        <title>Bacterial taxonomy.</title>
        <authorList>
            <person name="Pan X."/>
        </authorList>
    </citation>
    <scope>NUCLEOTIDE SEQUENCE</scope>
    <source>
        <strain evidence="2">B2012</strain>
    </source>
</reference>
<feature type="region of interest" description="Disordered" evidence="1">
    <location>
        <begin position="62"/>
        <end position="112"/>
    </location>
</feature>
<protein>
    <submittedName>
        <fullName evidence="2">Uncharacterized protein</fullName>
    </submittedName>
</protein>
<dbReference type="RefSeq" id="WP_198883747.1">
    <property type="nucleotide sequence ID" value="NZ_JAEKJA010000021.1"/>
</dbReference>
<dbReference type="Proteomes" id="UP000609531">
    <property type="component" value="Unassembled WGS sequence"/>
</dbReference>
<gene>
    <name evidence="2" type="ORF">JCR33_19200</name>
</gene>
<dbReference type="EMBL" id="JAEKJA010000021">
    <property type="protein sequence ID" value="MBJ3777840.1"/>
    <property type="molecule type" value="Genomic_DNA"/>
</dbReference>
<comment type="caution">
    <text evidence="2">The sequence shown here is derived from an EMBL/GenBank/DDBJ whole genome shotgun (WGS) entry which is preliminary data.</text>
</comment>
<evidence type="ECO:0000313" key="3">
    <source>
        <dbReference type="Proteomes" id="UP000609531"/>
    </source>
</evidence>